<accession>A0A6H0XRD4</accession>
<dbReference type="EMBL" id="CP051140">
    <property type="protein sequence ID" value="QIW97194.1"/>
    <property type="molecule type" value="Genomic_DNA"/>
</dbReference>
<sequence>MADDPTATDSGSLPMQDVQITTTSVPNDDNDDTQTGAGSNTIRSRGSKVSNLRAAFEQSGSNDLPRSRSNDRRLVSGGRSSGVEAELSRLKDVLAKEQEQRDASKQRMEAMQSELEELRKQLQAHEDAKVDSESELMLDGPSEANGHVEMEDVIDQHDLPDEMDHSDDHKTIELSAAKAHYESELGQMQAQLADMKRSIATNTRIETHELTDTSIVEDFRLINYHIQDWVVNTLRRTKIEKTVEEMLIAIDTVDEKYRGVLRALFSGYDSAWKVAFVQSAVCCYMVPVFQHTMPFGLPSTLRWSEALKSAFEELETVLDPTAYSRWRATTCDVICQSEVIAPCVLSASDELATTICSTIDKVCGTSIPEPQVDALRLVVRKMINLSHSLCTQRASYSVHLPAPGSIYIPDEMESSLDSHDLPTDCKIQCAEFPAVFKSAATGGEINILKARVSLHDAFD</sequence>
<evidence type="ECO:0000313" key="3">
    <source>
        <dbReference type="Proteomes" id="UP000503462"/>
    </source>
</evidence>
<gene>
    <name evidence="2" type="ORF">AMS68_002712</name>
</gene>
<keyword evidence="3" id="KW-1185">Reference proteome</keyword>
<dbReference type="Proteomes" id="UP000503462">
    <property type="component" value="Chromosome 2"/>
</dbReference>
<protein>
    <submittedName>
        <fullName evidence="2">Uncharacterized protein</fullName>
    </submittedName>
</protein>
<dbReference type="AlphaFoldDB" id="A0A6H0XRD4"/>
<proteinExistence type="predicted"/>
<feature type="compositionally biased region" description="Polar residues" evidence="1">
    <location>
        <begin position="7"/>
        <end position="50"/>
    </location>
</feature>
<feature type="region of interest" description="Disordered" evidence="1">
    <location>
        <begin position="119"/>
        <end position="143"/>
    </location>
</feature>
<organism evidence="2 3">
    <name type="scientific">Peltaster fructicola</name>
    <dbReference type="NCBI Taxonomy" id="286661"/>
    <lineage>
        <taxon>Eukaryota</taxon>
        <taxon>Fungi</taxon>
        <taxon>Dikarya</taxon>
        <taxon>Ascomycota</taxon>
        <taxon>Pezizomycotina</taxon>
        <taxon>Dothideomycetes</taxon>
        <taxon>Dothideomycetes incertae sedis</taxon>
        <taxon>Peltaster</taxon>
    </lineage>
</organism>
<dbReference type="OrthoDB" id="5328813at2759"/>
<feature type="compositionally biased region" description="Basic and acidic residues" evidence="1">
    <location>
        <begin position="119"/>
        <end position="132"/>
    </location>
</feature>
<feature type="compositionally biased region" description="Basic and acidic residues" evidence="1">
    <location>
        <begin position="94"/>
        <end position="108"/>
    </location>
</feature>
<reference evidence="2 3" key="1">
    <citation type="journal article" date="2016" name="Sci. Rep.">
        <title>Peltaster fructicola genome reveals evolution from an invasive phytopathogen to an ectophytic parasite.</title>
        <authorList>
            <person name="Xu C."/>
            <person name="Chen H."/>
            <person name="Gleason M.L."/>
            <person name="Xu J.R."/>
            <person name="Liu H."/>
            <person name="Zhang R."/>
            <person name="Sun G."/>
        </authorList>
    </citation>
    <scope>NUCLEOTIDE SEQUENCE [LARGE SCALE GENOMIC DNA]</scope>
    <source>
        <strain evidence="2 3">LNHT1506</strain>
    </source>
</reference>
<evidence type="ECO:0000313" key="2">
    <source>
        <dbReference type="EMBL" id="QIW97194.1"/>
    </source>
</evidence>
<feature type="region of interest" description="Disordered" evidence="1">
    <location>
        <begin position="1"/>
        <end position="85"/>
    </location>
</feature>
<feature type="compositionally biased region" description="Basic and acidic residues" evidence="1">
    <location>
        <begin position="65"/>
        <end position="74"/>
    </location>
</feature>
<evidence type="ECO:0000256" key="1">
    <source>
        <dbReference type="SAM" id="MobiDB-lite"/>
    </source>
</evidence>
<feature type="region of interest" description="Disordered" evidence="1">
    <location>
        <begin position="94"/>
        <end position="113"/>
    </location>
</feature>
<name>A0A6H0XRD4_9PEZI</name>